<protein>
    <submittedName>
        <fullName evidence="2">Uncharacterized protein</fullName>
    </submittedName>
</protein>
<evidence type="ECO:0000313" key="3">
    <source>
        <dbReference type="Proteomes" id="UP000276215"/>
    </source>
</evidence>
<proteinExistence type="predicted"/>
<dbReference type="Proteomes" id="UP000276215">
    <property type="component" value="Unassembled WGS sequence"/>
</dbReference>
<organism evidence="2 3">
    <name type="scientific">Choiromyces venosus 120613-1</name>
    <dbReference type="NCBI Taxonomy" id="1336337"/>
    <lineage>
        <taxon>Eukaryota</taxon>
        <taxon>Fungi</taxon>
        <taxon>Dikarya</taxon>
        <taxon>Ascomycota</taxon>
        <taxon>Pezizomycotina</taxon>
        <taxon>Pezizomycetes</taxon>
        <taxon>Pezizales</taxon>
        <taxon>Tuberaceae</taxon>
        <taxon>Choiromyces</taxon>
    </lineage>
</organism>
<sequence length="67" mass="7317">MAHHPPSLLSSTEAVQTSKQDTNLPMSGTVTENGHRFHINRSINQLNPFQTFSISNKPPPPSHDGLA</sequence>
<evidence type="ECO:0000256" key="1">
    <source>
        <dbReference type="SAM" id="MobiDB-lite"/>
    </source>
</evidence>
<dbReference type="EMBL" id="ML120369">
    <property type="protein sequence ID" value="RPB02113.1"/>
    <property type="molecule type" value="Genomic_DNA"/>
</dbReference>
<feature type="compositionally biased region" description="Polar residues" evidence="1">
    <location>
        <begin position="8"/>
        <end position="32"/>
    </location>
</feature>
<reference evidence="2 3" key="1">
    <citation type="journal article" date="2018" name="Nat. Ecol. Evol.">
        <title>Pezizomycetes genomes reveal the molecular basis of ectomycorrhizal truffle lifestyle.</title>
        <authorList>
            <person name="Murat C."/>
            <person name="Payen T."/>
            <person name="Noel B."/>
            <person name="Kuo A."/>
            <person name="Morin E."/>
            <person name="Chen J."/>
            <person name="Kohler A."/>
            <person name="Krizsan K."/>
            <person name="Balestrini R."/>
            <person name="Da Silva C."/>
            <person name="Montanini B."/>
            <person name="Hainaut M."/>
            <person name="Levati E."/>
            <person name="Barry K.W."/>
            <person name="Belfiori B."/>
            <person name="Cichocki N."/>
            <person name="Clum A."/>
            <person name="Dockter R.B."/>
            <person name="Fauchery L."/>
            <person name="Guy J."/>
            <person name="Iotti M."/>
            <person name="Le Tacon F."/>
            <person name="Lindquist E.A."/>
            <person name="Lipzen A."/>
            <person name="Malagnac F."/>
            <person name="Mello A."/>
            <person name="Molinier V."/>
            <person name="Miyauchi S."/>
            <person name="Poulain J."/>
            <person name="Riccioni C."/>
            <person name="Rubini A."/>
            <person name="Sitrit Y."/>
            <person name="Splivallo R."/>
            <person name="Traeger S."/>
            <person name="Wang M."/>
            <person name="Zifcakova L."/>
            <person name="Wipf D."/>
            <person name="Zambonelli A."/>
            <person name="Paolocci F."/>
            <person name="Nowrousian M."/>
            <person name="Ottonello S."/>
            <person name="Baldrian P."/>
            <person name="Spatafora J.W."/>
            <person name="Henrissat B."/>
            <person name="Nagy L.G."/>
            <person name="Aury J.M."/>
            <person name="Wincker P."/>
            <person name="Grigoriev I.V."/>
            <person name="Bonfante P."/>
            <person name="Martin F.M."/>
        </authorList>
    </citation>
    <scope>NUCLEOTIDE SEQUENCE [LARGE SCALE GENOMIC DNA]</scope>
    <source>
        <strain evidence="2 3">120613-1</strain>
    </source>
</reference>
<dbReference type="AlphaFoldDB" id="A0A3N4JUS4"/>
<keyword evidence="3" id="KW-1185">Reference proteome</keyword>
<feature type="region of interest" description="Disordered" evidence="1">
    <location>
        <begin position="1"/>
        <end position="36"/>
    </location>
</feature>
<gene>
    <name evidence="2" type="ORF">L873DRAFT_1802549</name>
</gene>
<evidence type="ECO:0000313" key="2">
    <source>
        <dbReference type="EMBL" id="RPB02113.1"/>
    </source>
</evidence>
<name>A0A3N4JUS4_9PEZI</name>
<accession>A0A3N4JUS4</accession>